<dbReference type="Gramene" id="EFJ36718">
    <property type="protein sequence ID" value="EFJ36718"/>
    <property type="gene ID" value="SELMODRAFT_140420"/>
</dbReference>
<dbReference type="AlphaFoldDB" id="D8QTW6"/>
<feature type="transmembrane region" description="Helical" evidence="7">
    <location>
        <begin position="192"/>
        <end position="212"/>
    </location>
</feature>
<dbReference type="InterPro" id="IPR035952">
    <property type="entry name" value="Rhomboid-like_sf"/>
</dbReference>
<comment type="similarity">
    <text evidence="2">Belongs to the peptidase S54 family.</text>
</comment>
<proteinExistence type="inferred from homology"/>
<feature type="transmembrane region" description="Helical" evidence="7">
    <location>
        <begin position="20"/>
        <end position="43"/>
    </location>
</feature>
<evidence type="ECO:0000256" key="2">
    <source>
        <dbReference type="ARBA" id="ARBA00009045"/>
    </source>
</evidence>
<feature type="compositionally biased region" description="Low complexity" evidence="6">
    <location>
        <begin position="301"/>
        <end position="312"/>
    </location>
</feature>
<evidence type="ECO:0000256" key="5">
    <source>
        <dbReference type="ARBA" id="ARBA00023136"/>
    </source>
</evidence>
<dbReference type="PANTHER" id="PTHR11009">
    <property type="entry name" value="DER1-LIKE PROTEIN, DERLIN"/>
    <property type="match status" value="1"/>
</dbReference>
<feature type="domain" description="UBA" evidence="8">
    <location>
        <begin position="368"/>
        <end position="409"/>
    </location>
</feature>
<evidence type="ECO:0000313" key="9">
    <source>
        <dbReference type="EMBL" id="EFJ36718.1"/>
    </source>
</evidence>
<dbReference type="InParanoid" id="D8QTW6"/>
<dbReference type="Proteomes" id="UP000001514">
    <property type="component" value="Unassembled WGS sequence"/>
</dbReference>
<accession>D8QTW6</accession>
<dbReference type="GO" id="GO:0004252">
    <property type="term" value="F:serine-type endopeptidase activity"/>
    <property type="evidence" value="ECO:0007669"/>
    <property type="project" value="InterPro"/>
</dbReference>
<evidence type="ECO:0000259" key="8">
    <source>
        <dbReference type="PROSITE" id="PS50030"/>
    </source>
</evidence>
<feature type="transmembrane region" description="Helical" evidence="7">
    <location>
        <begin position="136"/>
        <end position="154"/>
    </location>
</feature>
<dbReference type="GO" id="GO:0005789">
    <property type="term" value="C:endoplasmic reticulum membrane"/>
    <property type="evidence" value="ECO:0000318"/>
    <property type="project" value="GO_Central"/>
</dbReference>
<keyword evidence="4 7" id="KW-1133">Transmembrane helix</keyword>
<evidence type="ECO:0000256" key="6">
    <source>
        <dbReference type="SAM" id="MobiDB-lite"/>
    </source>
</evidence>
<dbReference type="OMA" id="FAMANIP"/>
<feature type="region of interest" description="Disordered" evidence="6">
    <location>
        <begin position="329"/>
        <end position="370"/>
    </location>
</feature>
<sequence length="413" mass="44363">MPPNVVSEASLSTRASQWWASIPAITGGTLILCVAIYIVDLLIGYDTFQQVCFSTDTVIGNFQVYRAITAVLFHASLLHVLFNMLALVPIGSSLERVMGSVRYLHVILLLAVSNAVIHILIAYIVAYNPIYVHKSVLMECQIGFSGILFAMIVIEGSLYTGQNRSIFGLFNVPAKWYPWVLLIIFQMIMPRVSLLGHLSGILSGFSYSYGLFNVLMLSQATYTKIESSSLLASCMRRPGFIVGGGSANATLPTFSTSSSNTLNFGDTWSRLRSSLTPQRDVPIDERFPGTGRTLGGVSRLQQQTTPPATANATDLEARLLEDDDLELVEAPPVSTGGHGRPSPPGIRPSTPARGGSNAPPQSAVQGQQVDKAASLRSLVAMGFEQSRASEALSASNGDITTAVEILSSSQAHH</sequence>
<dbReference type="InterPro" id="IPR022764">
    <property type="entry name" value="Peptidase_S54_rhomboid_dom"/>
</dbReference>
<dbReference type="InterPro" id="IPR015940">
    <property type="entry name" value="UBA"/>
</dbReference>
<dbReference type="SMART" id="SM01160">
    <property type="entry name" value="DUF1751"/>
    <property type="match status" value="1"/>
</dbReference>
<dbReference type="Pfam" id="PF00627">
    <property type="entry name" value="UBA"/>
    <property type="match status" value="1"/>
</dbReference>
<dbReference type="CDD" id="cd14287">
    <property type="entry name" value="UBA_At3g58460_like"/>
    <property type="match status" value="1"/>
</dbReference>
<dbReference type="SMART" id="SM00165">
    <property type="entry name" value="UBA"/>
    <property type="match status" value="1"/>
</dbReference>
<name>D8QTW6_SELML</name>
<feature type="compositionally biased region" description="Polar residues" evidence="6">
    <location>
        <begin position="358"/>
        <end position="368"/>
    </location>
</feature>
<feature type="region of interest" description="Disordered" evidence="6">
    <location>
        <begin position="275"/>
        <end position="312"/>
    </location>
</feature>
<feature type="transmembrane region" description="Helical" evidence="7">
    <location>
        <begin position="64"/>
        <end position="91"/>
    </location>
</feature>
<reference evidence="9 10" key="1">
    <citation type="journal article" date="2011" name="Science">
        <title>The Selaginella genome identifies genetic changes associated with the evolution of vascular plants.</title>
        <authorList>
            <person name="Banks J.A."/>
            <person name="Nishiyama T."/>
            <person name="Hasebe M."/>
            <person name="Bowman J.L."/>
            <person name="Gribskov M."/>
            <person name="dePamphilis C."/>
            <person name="Albert V.A."/>
            <person name="Aono N."/>
            <person name="Aoyama T."/>
            <person name="Ambrose B.A."/>
            <person name="Ashton N.W."/>
            <person name="Axtell M.J."/>
            <person name="Barker E."/>
            <person name="Barker M.S."/>
            <person name="Bennetzen J.L."/>
            <person name="Bonawitz N.D."/>
            <person name="Chapple C."/>
            <person name="Cheng C."/>
            <person name="Correa L.G."/>
            <person name="Dacre M."/>
            <person name="DeBarry J."/>
            <person name="Dreyer I."/>
            <person name="Elias M."/>
            <person name="Engstrom E.M."/>
            <person name="Estelle M."/>
            <person name="Feng L."/>
            <person name="Finet C."/>
            <person name="Floyd S.K."/>
            <person name="Frommer W.B."/>
            <person name="Fujita T."/>
            <person name="Gramzow L."/>
            <person name="Gutensohn M."/>
            <person name="Harholt J."/>
            <person name="Hattori M."/>
            <person name="Heyl A."/>
            <person name="Hirai T."/>
            <person name="Hiwatashi Y."/>
            <person name="Ishikawa M."/>
            <person name="Iwata M."/>
            <person name="Karol K.G."/>
            <person name="Koehler B."/>
            <person name="Kolukisaoglu U."/>
            <person name="Kubo M."/>
            <person name="Kurata T."/>
            <person name="Lalonde S."/>
            <person name="Li K."/>
            <person name="Li Y."/>
            <person name="Litt A."/>
            <person name="Lyons E."/>
            <person name="Manning G."/>
            <person name="Maruyama T."/>
            <person name="Michael T.P."/>
            <person name="Mikami K."/>
            <person name="Miyazaki S."/>
            <person name="Morinaga S."/>
            <person name="Murata T."/>
            <person name="Mueller-Roeber B."/>
            <person name="Nelson D.R."/>
            <person name="Obara M."/>
            <person name="Oguri Y."/>
            <person name="Olmstead R.G."/>
            <person name="Onodera N."/>
            <person name="Petersen B.L."/>
            <person name="Pils B."/>
            <person name="Prigge M."/>
            <person name="Rensing S.A."/>
            <person name="Riano-Pachon D.M."/>
            <person name="Roberts A.W."/>
            <person name="Sato Y."/>
            <person name="Scheller H.V."/>
            <person name="Schulz B."/>
            <person name="Schulz C."/>
            <person name="Shakirov E.V."/>
            <person name="Shibagaki N."/>
            <person name="Shinohara N."/>
            <person name="Shippen D.E."/>
            <person name="Soerensen I."/>
            <person name="Sotooka R."/>
            <person name="Sugimoto N."/>
            <person name="Sugita M."/>
            <person name="Sumikawa N."/>
            <person name="Tanurdzic M."/>
            <person name="Theissen G."/>
            <person name="Ulvskov P."/>
            <person name="Wakazuki S."/>
            <person name="Weng J.K."/>
            <person name="Willats W.W."/>
            <person name="Wipf D."/>
            <person name="Wolf P.G."/>
            <person name="Yang L."/>
            <person name="Zimmer A.D."/>
            <person name="Zhu Q."/>
            <person name="Mitros T."/>
            <person name="Hellsten U."/>
            <person name="Loque D."/>
            <person name="Otillar R."/>
            <person name="Salamov A."/>
            <person name="Schmutz J."/>
            <person name="Shapiro H."/>
            <person name="Lindquist E."/>
            <person name="Lucas S."/>
            <person name="Rokhsar D."/>
            <person name="Grigoriev I.V."/>
        </authorList>
    </citation>
    <scope>NUCLEOTIDE SEQUENCE [LARGE SCALE GENOMIC DNA]</scope>
</reference>
<keyword evidence="10" id="KW-1185">Reference proteome</keyword>
<comment type="subcellular location">
    <subcellularLocation>
        <location evidence="1">Membrane</location>
        <topology evidence="1">Multi-pass membrane protein</topology>
    </subcellularLocation>
</comment>
<dbReference type="OrthoDB" id="10257275at2759"/>
<dbReference type="FunFam" id="1.20.1540.10:FF:000008">
    <property type="entry name" value="RHOMBOID-like protein 13"/>
    <property type="match status" value="1"/>
</dbReference>
<dbReference type="SUPFAM" id="SSF46934">
    <property type="entry name" value="UBA-like"/>
    <property type="match status" value="1"/>
</dbReference>
<feature type="transmembrane region" description="Helical" evidence="7">
    <location>
        <begin position="103"/>
        <end position="124"/>
    </location>
</feature>
<dbReference type="Gene3D" id="1.20.1540.10">
    <property type="entry name" value="Rhomboid-like"/>
    <property type="match status" value="1"/>
</dbReference>
<evidence type="ECO:0000256" key="1">
    <source>
        <dbReference type="ARBA" id="ARBA00004141"/>
    </source>
</evidence>
<dbReference type="FunCoup" id="D8QTW6">
    <property type="interactions" value="2436"/>
</dbReference>
<keyword evidence="5 7" id="KW-0472">Membrane</keyword>
<feature type="transmembrane region" description="Helical" evidence="7">
    <location>
        <begin position="166"/>
        <end position="185"/>
    </location>
</feature>
<dbReference type="GO" id="GO:0036503">
    <property type="term" value="P:ERAD pathway"/>
    <property type="evidence" value="ECO:0000318"/>
    <property type="project" value="GO_Central"/>
</dbReference>
<evidence type="ECO:0000256" key="3">
    <source>
        <dbReference type="ARBA" id="ARBA00022692"/>
    </source>
</evidence>
<dbReference type="HOGENOM" id="CLU_036445_1_0_1"/>
<dbReference type="PROSITE" id="PS50030">
    <property type="entry name" value="UBA"/>
    <property type="match status" value="1"/>
</dbReference>
<organism evidence="10">
    <name type="scientific">Selaginella moellendorffii</name>
    <name type="common">Spikemoss</name>
    <dbReference type="NCBI Taxonomy" id="88036"/>
    <lineage>
        <taxon>Eukaryota</taxon>
        <taxon>Viridiplantae</taxon>
        <taxon>Streptophyta</taxon>
        <taxon>Embryophyta</taxon>
        <taxon>Tracheophyta</taxon>
        <taxon>Lycopodiopsida</taxon>
        <taxon>Selaginellales</taxon>
        <taxon>Selaginellaceae</taxon>
        <taxon>Selaginella</taxon>
    </lineage>
</organism>
<dbReference type="GO" id="GO:0005047">
    <property type="term" value="F:signal recognition particle binding"/>
    <property type="evidence" value="ECO:0000318"/>
    <property type="project" value="GO_Central"/>
</dbReference>
<dbReference type="STRING" id="88036.D8QTW6"/>
<evidence type="ECO:0000313" key="10">
    <source>
        <dbReference type="Proteomes" id="UP000001514"/>
    </source>
</evidence>
<gene>
    <name evidence="9" type="ORF">SELMODRAFT_140420</name>
</gene>
<dbReference type="SUPFAM" id="SSF144091">
    <property type="entry name" value="Rhomboid-like"/>
    <property type="match status" value="1"/>
</dbReference>
<dbReference type="Pfam" id="PF01694">
    <property type="entry name" value="Rhomboid"/>
    <property type="match status" value="1"/>
</dbReference>
<dbReference type="GO" id="GO:0030968">
    <property type="term" value="P:endoplasmic reticulum unfolded protein response"/>
    <property type="evidence" value="ECO:0000318"/>
    <property type="project" value="GO_Central"/>
</dbReference>
<protein>
    <recommendedName>
        <fullName evidence="8">UBA domain-containing protein</fullName>
    </recommendedName>
</protein>
<keyword evidence="3 7" id="KW-0812">Transmembrane</keyword>
<evidence type="ECO:0000256" key="7">
    <source>
        <dbReference type="SAM" id="Phobius"/>
    </source>
</evidence>
<dbReference type="KEGG" id="smo:SELMODRAFT_140420"/>
<dbReference type="EMBL" id="GL377566">
    <property type="protein sequence ID" value="EFJ36718.1"/>
    <property type="molecule type" value="Genomic_DNA"/>
</dbReference>
<dbReference type="Gene3D" id="1.10.8.10">
    <property type="entry name" value="DNA helicase RuvA subunit, C-terminal domain"/>
    <property type="match status" value="1"/>
</dbReference>
<dbReference type="InterPro" id="IPR009060">
    <property type="entry name" value="UBA-like_sf"/>
</dbReference>
<dbReference type="eggNOG" id="KOG2632">
    <property type="taxonomic scope" value="Eukaryota"/>
</dbReference>
<evidence type="ECO:0000256" key="4">
    <source>
        <dbReference type="ARBA" id="ARBA00022989"/>
    </source>
</evidence>